<dbReference type="PRINTS" id="PR00417">
    <property type="entry name" value="PRTPISMRASEI"/>
</dbReference>
<keyword evidence="6 8" id="KW-0413">Isomerase</keyword>
<dbReference type="EMBL" id="HBUF01051196">
    <property type="protein sequence ID" value="CAG6621872.1"/>
    <property type="molecule type" value="Transcribed_RNA"/>
</dbReference>
<dbReference type="SMART" id="SM00493">
    <property type="entry name" value="TOPRIM"/>
    <property type="match status" value="1"/>
</dbReference>
<dbReference type="InterPro" id="IPR003602">
    <property type="entry name" value="Topo_IA_DNA-bd_dom"/>
</dbReference>
<evidence type="ECO:0000256" key="8">
    <source>
        <dbReference type="RuleBase" id="RU362092"/>
    </source>
</evidence>
<dbReference type="SMART" id="SM00436">
    <property type="entry name" value="TOP1Bc"/>
    <property type="match status" value="1"/>
</dbReference>
<comment type="catalytic activity">
    <reaction evidence="1 8">
        <text>ATP-independent breakage of single-stranded DNA, followed by passage and rejoining.</text>
        <dbReference type="EC" id="5.6.2.1"/>
    </reaction>
</comment>
<dbReference type="InterPro" id="IPR013497">
    <property type="entry name" value="Topo_IA_cen"/>
</dbReference>
<dbReference type="PROSITE" id="PS50880">
    <property type="entry name" value="TOPRIM"/>
    <property type="match status" value="1"/>
</dbReference>
<feature type="region of interest" description="Disordered" evidence="9">
    <location>
        <begin position="813"/>
        <end position="850"/>
    </location>
</feature>
<dbReference type="EMBL" id="HBUF01256381">
    <property type="protein sequence ID" value="CAG6681653.1"/>
    <property type="molecule type" value="Transcribed_RNA"/>
</dbReference>
<dbReference type="InterPro" id="IPR034144">
    <property type="entry name" value="TOPRIM_TopoIII"/>
</dbReference>
<dbReference type="InterPro" id="IPR013824">
    <property type="entry name" value="Topo_IA_cen_sub1"/>
</dbReference>
<dbReference type="GO" id="GO:0005634">
    <property type="term" value="C:nucleus"/>
    <property type="evidence" value="ECO:0007669"/>
    <property type="project" value="TreeGrafter"/>
</dbReference>
<dbReference type="Gene3D" id="1.10.460.10">
    <property type="entry name" value="Topoisomerase I, domain 2"/>
    <property type="match status" value="1"/>
</dbReference>
<dbReference type="InterPro" id="IPR023405">
    <property type="entry name" value="Topo_IA_core_domain"/>
</dbReference>
<dbReference type="InterPro" id="IPR013825">
    <property type="entry name" value="Topo_IA_cen_sub2"/>
</dbReference>
<dbReference type="EMBL" id="HBUF01586089">
    <property type="protein sequence ID" value="CAG6771839.1"/>
    <property type="molecule type" value="Transcribed_RNA"/>
</dbReference>
<feature type="domain" description="Topo IA-type catalytic" evidence="11">
    <location>
        <begin position="168"/>
        <end position="589"/>
    </location>
</feature>
<dbReference type="EMBL" id="HBUF01384290">
    <property type="protein sequence ID" value="CAG6731542.1"/>
    <property type="molecule type" value="Transcribed_RNA"/>
</dbReference>
<protein>
    <recommendedName>
        <fullName evidence="3 8">DNA topoisomerase</fullName>
        <ecNumber evidence="3 8">5.6.2.1</ecNumber>
    </recommendedName>
</protein>
<dbReference type="InterPro" id="IPR006171">
    <property type="entry name" value="TOPRIM_dom"/>
</dbReference>
<dbReference type="Pfam" id="PF01751">
    <property type="entry name" value="Toprim"/>
    <property type="match status" value="1"/>
</dbReference>
<evidence type="ECO:0000256" key="7">
    <source>
        <dbReference type="ARBA" id="ARBA00056363"/>
    </source>
</evidence>
<evidence type="ECO:0000256" key="2">
    <source>
        <dbReference type="ARBA" id="ARBA00009446"/>
    </source>
</evidence>
<dbReference type="GO" id="GO:0003917">
    <property type="term" value="F:DNA topoisomerase type I (single strand cut, ATP-independent) activity"/>
    <property type="evidence" value="ECO:0007669"/>
    <property type="project" value="UniProtKB-EC"/>
</dbReference>
<dbReference type="InterPro" id="IPR056452">
    <property type="entry name" value="Zn_ribbon_TOP3B"/>
</dbReference>
<evidence type="ECO:0000256" key="3">
    <source>
        <dbReference type="ARBA" id="ARBA00012891"/>
    </source>
</evidence>
<dbReference type="Pfam" id="PF23546">
    <property type="entry name" value="Zn_ribbon_TOP3B"/>
    <property type="match status" value="1"/>
</dbReference>
<dbReference type="EMBL" id="HBUF01384289">
    <property type="protein sequence ID" value="CAG6731539.1"/>
    <property type="molecule type" value="Transcribed_RNA"/>
</dbReference>
<accession>A0A8D8YMD0</accession>
<evidence type="ECO:0000256" key="6">
    <source>
        <dbReference type="ARBA" id="ARBA00023235"/>
    </source>
</evidence>
<dbReference type="GO" id="GO:0006310">
    <property type="term" value="P:DNA recombination"/>
    <property type="evidence" value="ECO:0007669"/>
    <property type="project" value="TreeGrafter"/>
</dbReference>
<dbReference type="CDD" id="cd00186">
    <property type="entry name" value="TOP1Ac"/>
    <property type="match status" value="1"/>
</dbReference>
<dbReference type="AlphaFoldDB" id="A0A8D8YMD0"/>
<dbReference type="EMBL" id="HBUF01051193">
    <property type="protein sequence ID" value="CAG6621860.1"/>
    <property type="molecule type" value="Transcribed_RNA"/>
</dbReference>
<proteinExistence type="inferred from homology"/>
<dbReference type="FunFam" id="3.40.50.140:FF:000002">
    <property type="entry name" value="DNA topoisomerase"/>
    <property type="match status" value="1"/>
</dbReference>
<dbReference type="InterPro" id="IPR013826">
    <property type="entry name" value="Topo_IA_cen_sub3"/>
</dbReference>
<evidence type="ECO:0000259" key="10">
    <source>
        <dbReference type="PROSITE" id="PS50880"/>
    </source>
</evidence>
<dbReference type="PANTHER" id="PTHR11390">
    <property type="entry name" value="PROKARYOTIC DNA TOPOISOMERASE"/>
    <property type="match status" value="1"/>
</dbReference>
<sequence>MKKALMVAEKPSLAASLAQILSSGKNTSRRGMNGACSVHEWVGPLFADLVVFKMTSVCGHIMGLDFTSKYNNWDKVDPLELFSCPTEKREATPKLKLPAFLANEAKDCEFLVLWLDCDKEGENICFEVMEAVRHQININSPKTVWRARFSAITEKDIKAAMWNLVKPNIFEARSVDARQELDLRIGCAFTRYQTKFFQGKYGDLDASLISYGPCQTPTLGFCVERHDKIRTFKPEPYWVLDLTLNLNGVAVSVTWSRGQIFDKATCTMFFKAVEKEKSVTCVEVHSSTKSKQRPQALNTVELMRVASSGLGMGPHHAMQIAERLYTQGYVSYPRTETTQYPENFDIGAVLRQHESSPDWGDHVRDLLSNGINKPRKGKDVGDHPPITPTKLATRVQLDGDAWRLYDYIVRHFVGTISQDLVYTQKVAKFSVADEVFTMEAKYLLSPGYTGVMTWSAMKNESIPDFKQGDVIPIQNVKMVEKKTTPPDYLTESELITLMEKHGIGTDASIPVHINNICQRNYVTVTTGRRLVPTSLGIVLVHGYQKIDRELVEPTMRSAIESKLSLIARNEADFNTVLRDTLDVFSAKFVNFTTNIEAMDQLFEVSFSPLAATGKAMSRCGKCRRYMKYIQAKPSRLHCSNCDETYSVPQNGNVRIYKELKCPIDDFELLCWSMGNKGKSYILCPYCYNNPPYRDMKKGSGCNVCTHPTCGQALLSTGIASCLQCEGGVLVLDLSSAPKWKICCNKCDIIIHVFPDAQKVQVCTENNCDCGAQLMKVEYKEERTKLPRDLTEFTGCIFCCDEFAPLVEKIRAIPSRPARGGHHRSRGGGRGGGKGKSRGGGGKPKPPKDKMAQLAAYFV</sequence>
<evidence type="ECO:0000256" key="4">
    <source>
        <dbReference type="ARBA" id="ARBA00023029"/>
    </source>
</evidence>
<comment type="function">
    <text evidence="8">Introduces a single-strand break via transesterification at a target site in duplex DNA. Releases the supercoiling and torsional tension of DNA introduced during the DNA replication and transcription by transiently cleaving and rejoining one strand of the DNA duplex. The scissile phosphodiester is attacked by the catalytic tyrosine of the enzyme, resulting in the formation of a DNA-(5'-phosphotyrosyl)-enzyme intermediate and the expulsion of a 3'-OH DNA strand.</text>
</comment>
<dbReference type="GO" id="GO:0006265">
    <property type="term" value="P:DNA topological change"/>
    <property type="evidence" value="ECO:0007669"/>
    <property type="project" value="InterPro"/>
</dbReference>
<reference evidence="12" key="1">
    <citation type="submission" date="2021-05" db="EMBL/GenBank/DDBJ databases">
        <authorList>
            <person name="Alioto T."/>
            <person name="Alioto T."/>
            <person name="Gomez Garrido J."/>
        </authorList>
    </citation>
    <scope>NUCLEOTIDE SEQUENCE</scope>
</reference>
<evidence type="ECO:0000256" key="5">
    <source>
        <dbReference type="ARBA" id="ARBA00023125"/>
    </source>
</evidence>
<dbReference type="GO" id="GO:0006281">
    <property type="term" value="P:DNA repair"/>
    <property type="evidence" value="ECO:0007669"/>
    <property type="project" value="TreeGrafter"/>
</dbReference>
<name>A0A8D8YMD0_9HEMI</name>
<dbReference type="SMART" id="SM00437">
    <property type="entry name" value="TOP1Ac"/>
    <property type="match status" value="1"/>
</dbReference>
<dbReference type="EC" id="5.6.2.1" evidence="3 8"/>
<dbReference type="InterPro" id="IPR023406">
    <property type="entry name" value="Topo_IA_AS"/>
</dbReference>
<dbReference type="Pfam" id="PF01131">
    <property type="entry name" value="Topoisom_bac"/>
    <property type="match status" value="1"/>
</dbReference>
<dbReference type="EMBL" id="HBUF01586088">
    <property type="protein sequence ID" value="CAG6771836.1"/>
    <property type="molecule type" value="Transcribed_RNA"/>
</dbReference>
<dbReference type="EMBL" id="HBUF01586090">
    <property type="protein sequence ID" value="CAG6771842.1"/>
    <property type="molecule type" value="Transcribed_RNA"/>
</dbReference>
<dbReference type="InterPro" id="IPR003601">
    <property type="entry name" value="Topo_IA_2"/>
</dbReference>
<keyword evidence="4 8" id="KW-0799">Topoisomerase</keyword>
<dbReference type="EMBL" id="HBUF01051194">
    <property type="protein sequence ID" value="CAG6621864.1"/>
    <property type="molecule type" value="Transcribed_RNA"/>
</dbReference>
<dbReference type="Gene3D" id="2.70.20.10">
    <property type="entry name" value="Topoisomerase I, domain 3"/>
    <property type="match status" value="1"/>
</dbReference>
<dbReference type="EMBL" id="HBUF01256380">
    <property type="protein sequence ID" value="CAG6681651.1"/>
    <property type="molecule type" value="Transcribed_RNA"/>
</dbReference>
<evidence type="ECO:0000313" key="12">
    <source>
        <dbReference type="EMBL" id="CAG6731539.1"/>
    </source>
</evidence>
<dbReference type="Gene3D" id="3.40.50.140">
    <property type="match status" value="1"/>
</dbReference>
<dbReference type="EMBL" id="HBUF01384291">
    <property type="protein sequence ID" value="CAG6731545.1"/>
    <property type="molecule type" value="Transcribed_RNA"/>
</dbReference>
<evidence type="ECO:0000256" key="1">
    <source>
        <dbReference type="ARBA" id="ARBA00000213"/>
    </source>
</evidence>
<keyword evidence="5 8" id="KW-0238">DNA-binding</keyword>
<dbReference type="GO" id="GO:0003677">
    <property type="term" value="F:DNA binding"/>
    <property type="evidence" value="ECO:0007669"/>
    <property type="project" value="UniProtKB-KW"/>
</dbReference>
<feature type="domain" description="Toprim" evidence="10">
    <location>
        <begin position="3"/>
        <end position="150"/>
    </location>
</feature>
<evidence type="ECO:0000259" key="11">
    <source>
        <dbReference type="PROSITE" id="PS52039"/>
    </source>
</evidence>
<evidence type="ECO:0000256" key="9">
    <source>
        <dbReference type="SAM" id="MobiDB-lite"/>
    </source>
</evidence>
<comment type="function">
    <text evidence="7">Releases the supercoiling and torsional tension of DNA introduced during the DNA replication and transcription by transiently cleaving and rejoining one strand of the DNA duplex. Introduces a single-strand break via transesterification at a target site in duplex DNA. The scissile phosphodiester is attacked by the catalytic tyrosine of the enzyme, resulting in the formation of a DNA-(5'-phosphotyrosyl)-enzyme intermediate and the expulsion of a 3'-OH DNA strand. The free DNA strand than undergoes passage around the unbroken strand thus removing DNA supercoils. Finally, in the religation step, the DNA 3'-OH attacks the covalent intermediate to expel the active-site tyrosine and restore the DNA phosphodiester backbone. Weakly relaxes negative supercoils and displays a distinct preference for binding single-stranded DNA.</text>
</comment>
<feature type="compositionally biased region" description="Basic residues" evidence="9">
    <location>
        <begin position="818"/>
        <end position="836"/>
    </location>
</feature>
<comment type="similarity">
    <text evidence="2 8">Belongs to the type IA topoisomerase family.</text>
</comment>
<organism evidence="12">
    <name type="scientific">Cacopsylla melanoneura</name>
    <dbReference type="NCBI Taxonomy" id="428564"/>
    <lineage>
        <taxon>Eukaryota</taxon>
        <taxon>Metazoa</taxon>
        <taxon>Ecdysozoa</taxon>
        <taxon>Arthropoda</taxon>
        <taxon>Hexapoda</taxon>
        <taxon>Insecta</taxon>
        <taxon>Pterygota</taxon>
        <taxon>Neoptera</taxon>
        <taxon>Paraneoptera</taxon>
        <taxon>Hemiptera</taxon>
        <taxon>Sternorrhyncha</taxon>
        <taxon>Psylloidea</taxon>
        <taxon>Psyllidae</taxon>
        <taxon>Psyllinae</taxon>
        <taxon>Cacopsylla</taxon>
    </lineage>
</organism>
<dbReference type="EMBL" id="HBUF01051195">
    <property type="protein sequence ID" value="CAG6621868.1"/>
    <property type="molecule type" value="Transcribed_RNA"/>
</dbReference>
<dbReference type="SUPFAM" id="SSF56712">
    <property type="entry name" value="Prokaryotic type I DNA topoisomerase"/>
    <property type="match status" value="1"/>
</dbReference>
<dbReference type="PROSITE" id="PS52039">
    <property type="entry name" value="TOPO_IA_2"/>
    <property type="match status" value="1"/>
</dbReference>
<dbReference type="InterPro" id="IPR000380">
    <property type="entry name" value="Topo_IA"/>
</dbReference>
<dbReference type="PANTHER" id="PTHR11390:SF20">
    <property type="entry name" value="DNA TOPOISOMERASE 3-BETA-1"/>
    <property type="match status" value="1"/>
</dbReference>
<dbReference type="Gene3D" id="1.10.290.10">
    <property type="entry name" value="Topoisomerase I, domain 4"/>
    <property type="match status" value="1"/>
</dbReference>
<dbReference type="PROSITE" id="PS00396">
    <property type="entry name" value="TOPO_IA_1"/>
    <property type="match status" value="1"/>
</dbReference>
<dbReference type="CDD" id="cd03362">
    <property type="entry name" value="TOPRIM_TopoIA_TopoIII"/>
    <property type="match status" value="1"/>
</dbReference>
<dbReference type="EMBL" id="HBUF01384288">
    <property type="protein sequence ID" value="CAG6731536.1"/>
    <property type="molecule type" value="Transcribed_RNA"/>
</dbReference>
<dbReference type="FunFam" id="1.10.290.10:FF:000001">
    <property type="entry name" value="DNA topoisomerase"/>
    <property type="match status" value="1"/>
</dbReference>